<name>A0A8H5PHR0_9HYPO</name>
<feature type="compositionally biased region" description="Low complexity" evidence="1">
    <location>
        <begin position="218"/>
        <end position="242"/>
    </location>
</feature>
<gene>
    <name evidence="2" type="ORF">FPCIR_3977</name>
</gene>
<dbReference type="EMBL" id="JAAOAS010000083">
    <property type="protein sequence ID" value="KAF5596571.1"/>
    <property type="molecule type" value="Genomic_DNA"/>
</dbReference>
<protein>
    <submittedName>
        <fullName evidence="2">Uncharacterized protein</fullName>
    </submittedName>
</protein>
<dbReference type="AlphaFoldDB" id="A0A8H5PHR0"/>
<feature type="region of interest" description="Disordered" evidence="1">
    <location>
        <begin position="206"/>
        <end position="253"/>
    </location>
</feature>
<reference evidence="2 3" key="1">
    <citation type="submission" date="2020-05" db="EMBL/GenBank/DDBJ databases">
        <title>Identification and distribution of gene clusters putatively required for synthesis of sphingolipid metabolism inhibitors in phylogenetically diverse species of the filamentous fungus Fusarium.</title>
        <authorList>
            <person name="Kim H.-S."/>
            <person name="Busman M."/>
            <person name="Brown D.W."/>
            <person name="Divon H."/>
            <person name="Uhlig S."/>
            <person name="Proctor R.H."/>
        </authorList>
    </citation>
    <scope>NUCLEOTIDE SEQUENCE [LARGE SCALE GENOMIC DNA]</scope>
    <source>
        <strain evidence="2 3">NRRL 36939</strain>
    </source>
</reference>
<comment type="caution">
    <text evidence="2">The sequence shown here is derived from an EMBL/GenBank/DDBJ whole genome shotgun (WGS) entry which is preliminary data.</text>
</comment>
<proteinExistence type="predicted"/>
<accession>A0A8H5PHR0</accession>
<evidence type="ECO:0000313" key="3">
    <source>
        <dbReference type="Proteomes" id="UP000546213"/>
    </source>
</evidence>
<keyword evidence="3" id="KW-1185">Reference proteome</keyword>
<dbReference type="Proteomes" id="UP000546213">
    <property type="component" value="Unassembled WGS sequence"/>
</dbReference>
<evidence type="ECO:0000313" key="2">
    <source>
        <dbReference type="EMBL" id="KAF5596571.1"/>
    </source>
</evidence>
<organism evidence="2 3">
    <name type="scientific">Fusarium pseudocircinatum</name>
    <dbReference type="NCBI Taxonomy" id="56676"/>
    <lineage>
        <taxon>Eukaryota</taxon>
        <taxon>Fungi</taxon>
        <taxon>Dikarya</taxon>
        <taxon>Ascomycota</taxon>
        <taxon>Pezizomycotina</taxon>
        <taxon>Sordariomycetes</taxon>
        <taxon>Hypocreomycetidae</taxon>
        <taxon>Hypocreales</taxon>
        <taxon>Nectriaceae</taxon>
        <taxon>Fusarium</taxon>
        <taxon>Fusarium fujikuroi species complex</taxon>
    </lineage>
</organism>
<evidence type="ECO:0000256" key="1">
    <source>
        <dbReference type="SAM" id="MobiDB-lite"/>
    </source>
</evidence>
<sequence length="283" mass="29695">MNAGKLSALKVACGDHVGRAVTRSCAHDQRPDDVDTSESRGQCSPKRAYSVTQSSESIVLEICANLCTGRGCFSVYNTDDTQFCGGDAPSAKLHRRQNVPNSRLLTVYAVTFTVTDSVTQTVTDQELSLPLVQQPSLELHPQRYKLSPPLGGFISLNHAPALVGGDMFPSSALEIAVLVLLSVSPKSVMTAQRWISAWWPHGKGNSTAHGGSNGGSNGDSQPNYSGGSSSGSDRSPNDSDGSSPKDTEPSVVPVISGAGTQTIGMISLLAEIAALSNDISRHL</sequence>